<feature type="chain" id="PRO_5003410213" description="T. congolense-specific, cell surface-expressed gene family" evidence="2">
    <location>
        <begin position="21"/>
        <end position="104"/>
    </location>
</feature>
<evidence type="ECO:0008006" key="4">
    <source>
        <dbReference type="Google" id="ProtNLM"/>
    </source>
</evidence>
<feature type="transmembrane region" description="Helical" evidence="1">
    <location>
        <begin position="63"/>
        <end position="81"/>
    </location>
</feature>
<dbReference type="EMBL" id="HE575324">
    <property type="protein sequence ID" value="CCC94732.1"/>
    <property type="molecule type" value="Genomic_DNA"/>
</dbReference>
<keyword evidence="1" id="KW-1133">Transmembrane helix</keyword>
<organism evidence="3">
    <name type="scientific">Trypanosoma congolense (strain IL3000)</name>
    <dbReference type="NCBI Taxonomy" id="1068625"/>
    <lineage>
        <taxon>Eukaryota</taxon>
        <taxon>Discoba</taxon>
        <taxon>Euglenozoa</taxon>
        <taxon>Kinetoplastea</taxon>
        <taxon>Metakinetoplastina</taxon>
        <taxon>Trypanosomatida</taxon>
        <taxon>Trypanosomatidae</taxon>
        <taxon>Trypanosoma</taxon>
        <taxon>Nannomonas</taxon>
    </lineage>
</organism>
<reference evidence="3" key="1">
    <citation type="journal article" date="2012" name="Proc. Natl. Acad. Sci. U.S.A.">
        <title>Antigenic diversity is generated by distinct evolutionary mechanisms in African trypanosome species.</title>
        <authorList>
            <person name="Jackson A.P."/>
            <person name="Berry A."/>
            <person name="Aslett M."/>
            <person name="Allison H.C."/>
            <person name="Burton P."/>
            <person name="Vavrova-Anderson J."/>
            <person name="Brown R."/>
            <person name="Browne H."/>
            <person name="Corton N."/>
            <person name="Hauser H."/>
            <person name="Gamble J."/>
            <person name="Gilderthorp R."/>
            <person name="Marcello L."/>
            <person name="McQuillan J."/>
            <person name="Otto T.D."/>
            <person name="Quail M.A."/>
            <person name="Sanders M.J."/>
            <person name="van Tonder A."/>
            <person name="Ginger M.L."/>
            <person name="Field M.C."/>
            <person name="Barry J.D."/>
            <person name="Hertz-Fowler C."/>
            <person name="Berriman M."/>
        </authorList>
    </citation>
    <scope>NUCLEOTIDE SEQUENCE</scope>
    <source>
        <strain evidence="3">IL3000</strain>
    </source>
</reference>
<evidence type="ECO:0000256" key="1">
    <source>
        <dbReference type="SAM" id="Phobius"/>
    </source>
</evidence>
<keyword evidence="1" id="KW-0472">Membrane</keyword>
<evidence type="ECO:0000256" key="2">
    <source>
        <dbReference type="SAM" id="SignalP"/>
    </source>
</evidence>
<sequence length="104" mass="12192">MCLHLTRICYYLWLLVLVREMRNCYKNGHVRAGEVGDSRGCGLGGWSPLFGFKRYLLLYIQQAKYIIICCSFVNIGLFFLFTTTPNPHWDNNAPSRTHTRFQLR</sequence>
<proteinExistence type="predicted"/>
<keyword evidence="1" id="KW-0812">Transmembrane</keyword>
<gene>
    <name evidence="3" type="ORF">TCIL3000_11_1150</name>
</gene>
<name>G0UZB3_TRYCI</name>
<evidence type="ECO:0000313" key="3">
    <source>
        <dbReference type="EMBL" id="CCC94732.1"/>
    </source>
</evidence>
<accession>G0UZB3</accession>
<dbReference type="AlphaFoldDB" id="G0UZB3"/>
<keyword evidence="2" id="KW-0732">Signal</keyword>
<protein>
    <recommendedName>
        <fullName evidence="4">T. congolense-specific, cell surface-expressed gene family</fullName>
    </recommendedName>
</protein>
<feature type="signal peptide" evidence="2">
    <location>
        <begin position="1"/>
        <end position="20"/>
    </location>
</feature>